<organism evidence="3 4">
    <name type="scientific">Volvox africanus</name>
    <dbReference type="NCBI Taxonomy" id="51714"/>
    <lineage>
        <taxon>Eukaryota</taxon>
        <taxon>Viridiplantae</taxon>
        <taxon>Chlorophyta</taxon>
        <taxon>core chlorophytes</taxon>
        <taxon>Chlorophyceae</taxon>
        <taxon>CS clade</taxon>
        <taxon>Chlamydomonadales</taxon>
        <taxon>Volvocaceae</taxon>
        <taxon>Volvox</taxon>
    </lineage>
</organism>
<feature type="transmembrane region" description="Helical" evidence="2">
    <location>
        <begin position="388"/>
        <end position="413"/>
    </location>
</feature>
<keyword evidence="2" id="KW-0472">Membrane</keyword>
<keyword evidence="2" id="KW-0812">Transmembrane</keyword>
<comment type="caution">
    <text evidence="3">The sequence shown here is derived from an EMBL/GenBank/DDBJ whole genome shotgun (WGS) entry which is preliminary data.</text>
</comment>
<protein>
    <recommendedName>
        <fullName evidence="5">Transmembrane protein</fullName>
    </recommendedName>
</protein>
<evidence type="ECO:0000313" key="4">
    <source>
        <dbReference type="Proteomes" id="UP000747399"/>
    </source>
</evidence>
<dbReference type="EMBL" id="BNCO01000003">
    <property type="protein sequence ID" value="GIL45944.1"/>
    <property type="molecule type" value="Genomic_DNA"/>
</dbReference>
<evidence type="ECO:0000313" key="3">
    <source>
        <dbReference type="EMBL" id="GIL45944.1"/>
    </source>
</evidence>
<proteinExistence type="predicted"/>
<accession>A0A8J4ETH1</accession>
<evidence type="ECO:0008006" key="5">
    <source>
        <dbReference type="Google" id="ProtNLM"/>
    </source>
</evidence>
<feature type="region of interest" description="Disordered" evidence="1">
    <location>
        <begin position="159"/>
        <end position="192"/>
    </location>
</feature>
<reference evidence="3" key="1">
    <citation type="journal article" date="2021" name="Proc. Natl. Acad. Sci. U.S.A.">
        <title>Three genomes in the algal genus Volvox reveal the fate of a haploid sex-determining region after a transition to homothallism.</title>
        <authorList>
            <person name="Yamamoto K."/>
            <person name="Hamaji T."/>
            <person name="Kawai-Toyooka H."/>
            <person name="Matsuzaki R."/>
            <person name="Takahashi F."/>
            <person name="Nishimura Y."/>
            <person name="Kawachi M."/>
            <person name="Noguchi H."/>
            <person name="Minakuchi Y."/>
            <person name="Umen J.G."/>
            <person name="Toyoda A."/>
            <person name="Nozaki H."/>
        </authorList>
    </citation>
    <scope>NUCLEOTIDE SEQUENCE</scope>
    <source>
        <strain evidence="3">NIES-3780</strain>
    </source>
</reference>
<gene>
    <name evidence="3" type="ORF">Vafri_3057</name>
</gene>
<evidence type="ECO:0000256" key="2">
    <source>
        <dbReference type="SAM" id="Phobius"/>
    </source>
</evidence>
<evidence type="ECO:0000256" key="1">
    <source>
        <dbReference type="SAM" id="MobiDB-lite"/>
    </source>
</evidence>
<name>A0A8J4ETH1_9CHLO</name>
<keyword evidence="4" id="KW-1185">Reference proteome</keyword>
<keyword evidence="2" id="KW-1133">Transmembrane helix</keyword>
<sequence length="459" mass="50846">MRQRSIDINQTCVFVDTQPRPVNRSGVSRRIFKPQGGCQAGGGGDVMTEGHAWCLLSTAVVLLLGGAYLVRGNHYAHLHRQIQKSYYKYLQDWDGGVGAAFAATTWELQVQGLEQPLPLKRRTWASKRVLVPLAPSAASDSGGAEIKCDTSASIAQEHNVSGEPSAGGYPPGESQDRHQAQQQRRRGRHKAAQSSLLEFRLEGLLETLHHSHVPTMDRHKAEHNRLWRPVGSELWRPVAMSLRGTDQRTGVVSVVELGPVVFMRERTVPTGGEGRCLQEERGVWQQDATCSVQEYLWGLCVKVSQDSVTGTFAADNITGGGPGCGPEWGWEIGQWRRLDERHQNINGRAYLPISARNSTILTVRHARDPAILESDLVRRLAPNVEEQILFHAVGLALCFLGLVLLISVGAFAAPALLRGARLRWATLLDRRHQGVSRGREGTATVVQHRWRRMTDDETM</sequence>
<dbReference type="Proteomes" id="UP000747399">
    <property type="component" value="Unassembled WGS sequence"/>
</dbReference>
<dbReference type="AlphaFoldDB" id="A0A8J4ETH1"/>